<sequence>METKYSSISDRAVVYLFVSNCVQSGEDPEERGAVPALIKPPETGAEISETAAGVLSNALRVDVTRCFILPVFIQLNRD</sequence>
<evidence type="ECO:0000313" key="2">
    <source>
        <dbReference type="Proteomes" id="UP001335648"/>
    </source>
</evidence>
<accession>A0AAN8GSX9</accession>
<name>A0AAN8GSX9_9TELE</name>
<dbReference type="AlphaFoldDB" id="A0AAN8GSX9"/>
<keyword evidence="2" id="KW-1185">Reference proteome</keyword>
<protein>
    <submittedName>
        <fullName evidence="1">Uncharacterized protein</fullName>
    </submittedName>
</protein>
<comment type="caution">
    <text evidence="1">The sequence shown here is derived from an EMBL/GenBank/DDBJ whole genome shotgun (WGS) entry which is preliminary data.</text>
</comment>
<evidence type="ECO:0000313" key="1">
    <source>
        <dbReference type="EMBL" id="KAK5889478.1"/>
    </source>
</evidence>
<gene>
    <name evidence="1" type="ORF">CesoFtcFv8_015479</name>
</gene>
<organism evidence="1 2">
    <name type="scientific">Champsocephalus esox</name>
    <name type="common">pike icefish</name>
    <dbReference type="NCBI Taxonomy" id="159716"/>
    <lineage>
        <taxon>Eukaryota</taxon>
        <taxon>Metazoa</taxon>
        <taxon>Chordata</taxon>
        <taxon>Craniata</taxon>
        <taxon>Vertebrata</taxon>
        <taxon>Euteleostomi</taxon>
        <taxon>Actinopterygii</taxon>
        <taxon>Neopterygii</taxon>
        <taxon>Teleostei</taxon>
        <taxon>Neoteleostei</taxon>
        <taxon>Acanthomorphata</taxon>
        <taxon>Eupercaria</taxon>
        <taxon>Perciformes</taxon>
        <taxon>Notothenioidei</taxon>
        <taxon>Channichthyidae</taxon>
        <taxon>Champsocephalus</taxon>
    </lineage>
</organism>
<dbReference type="Proteomes" id="UP001335648">
    <property type="component" value="Unassembled WGS sequence"/>
</dbReference>
<reference evidence="1 2" key="1">
    <citation type="journal article" date="2023" name="Mol. Biol. Evol.">
        <title>Genomics of Secondarily Temperate Adaptation in the Only Non-Antarctic Icefish.</title>
        <authorList>
            <person name="Rivera-Colon A.G."/>
            <person name="Rayamajhi N."/>
            <person name="Minhas B.F."/>
            <person name="Madrigal G."/>
            <person name="Bilyk K.T."/>
            <person name="Yoon V."/>
            <person name="Hune M."/>
            <person name="Gregory S."/>
            <person name="Cheng C.H.C."/>
            <person name="Catchen J.M."/>
        </authorList>
    </citation>
    <scope>NUCLEOTIDE SEQUENCE [LARGE SCALE GENOMIC DNA]</scope>
    <source>
        <strain evidence="1">JC2023a</strain>
    </source>
</reference>
<proteinExistence type="predicted"/>
<dbReference type="EMBL" id="JAULUE010002057">
    <property type="protein sequence ID" value="KAK5889478.1"/>
    <property type="molecule type" value="Genomic_DNA"/>
</dbReference>